<comment type="caution">
    <text evidence="1">The sequence shown here is derived from an EMBL/GenBank/DDBJ whole genome shotgun (WGS) entry which is preliminary data.</text>
</comment>
<dbReference type="Pfam" id="PF08895">
    <property type="entry name" value="DUF1840"/>
    <property type="match status" value="1"/>
</dbReference>
<dbReference type="AlphaFoldDB" id="A0A1T1ARB0"/>
<keyword evidence="2" id="KW-1185">Reference proteome</keyword>
<evidence type="ECO:0000313" key="1">
    <source>
        <dbReference type="EMBL" id="OOV06651.1"/>
    </source>
</evidence>
<gene>
    <name evidence="1" type="ORF">RF819_07850</name>
</gene>
<sequence length="111" mass="12108">MLYQFKSKVTGNVIMLQPNGEQVLQIIGKHSAADPSTKGILLPEQMPQALADLEAAIARENAARAEALAQAKVDHVPVAETNIVGLRQRALPLMEMIRECHKANEVITWGV</sequence>
<dbReference type="STRING" id="28066.RF819_07850"/>
<reference evidence="1 2" key="1">
    <citation type="submission" date="2017-01" db="EMBL/GenBank/DDBJ databases">
        <title>Genome sequencing of Rhodoferax fermentans JCM 7819.</title>
        <authorList>
            <person name="Kim Y.J."/>
            <person name="Farh M.E.-A."/>
            <person name="Yang D.-C."/>
        </authorList>
    </citation>
    <scope>NUCLEOTIDE SEQUENCE [LARGE SCALE GENOMIC DNA]</scope>
    <source>
        <strain evidence="1 2">JCM 7819</strain>
    </source>
</reference>
<dbReference type="Proteomes" id="UP000190750">
    <property type="component" value="Unassembled WGS sequence"/>
</dbReference>
<protein>
    <recommendedName>
        <fullName evidence="3">DUF1840 domain-containing protein</fullName>
    </recommendedName>
</protein>
<evidence type="ECO:0008006" key="3">
    <source>
        <dbReference type="Google" id="ProtNLM"/>
    </source>
</evidence>
<name>A0A1T1ARB0_RHOFE</name>
<proteinExistence type="predicted"/>
<dbReference type="EMBL" id="MTJN01000002">
    <property type="protein sequence ID" value="OOV06651.1"/>
    <property type="molecule type" value="Genomic_DNA"/>
</dbReference>
<dbReference type="OrthoDB" id="5296629at2"/>
<dbReference type="InterPro" id="IPR014991">
    <property type="entry name" value="DUF1840"/>
</dbReference>
<organism evidence="1 2">
    <name type="scientific">Rhodoferax fermentans</name>
    <dbReference type="NCBI Taxonomy" id="28066"/>
    <lineage>
        <taxon>Bacteria</taxon>
        <taxon>Pseudomonadati</taxon>
        <taxon>Pseudomonadota</taxon>
        <taxon>Betaproteobacteria</taxon>
        <taxon>Burkholderiales</taxon>
        <taxon>Comamonadaceae</taxon>
        <taxon>Rhodoferax</taxon>
    </lineage>
</organism>
<evidence type="ECO:0000313" key="2">
    <source>
        <dbReference type="Proteomes" id="UP000190750"/>
    </source>
</evidence>
<accession>A0A1T1ARB0</accession>
<dbReference type="RefSeq" id="WP_078364470.1">
    <property type="nucleotide sequence ID" value="NZ_MTJN01000002.1"/>
</dbReference>